<dbReference type="OrthoDB" id="9786526at2"/>
<dbReference type="Pfam" id="PF03466">
    <property type="entry name" value="LysR_substrate"/>
    <property type="match status" value="1"/>
</dbReference>
<dbReference type="Gene3D" id="1.10.10.10">
    <property type="entry name" value="Winged helix-like DNA-binding domain superfamily/Winged helix DNA-binding domain"/>
    <property type="match status" value="1"/>
</dbReference>
<dbReference type="EMBL" id="PYMH01000004">
    <property type="protein sequence ID" value="PSU34015.1"/>
    <property type="molecule type" value="Genomic_DNA"/>
</dbReference>
<evidence type="ECO:0000256" key="1">
    <source>
        <dbReference type="ARBA" id="ARBA00009437"/>
    </source>
</evidence>
<keyword evidence="2" id="KW-0805">Transcription regulation</keyword>
<dbReference type="InterPro" id="IPR036390">
    <property type="entry name" value="WH_DNA-bd_sf"/>
</dbReference>
<dbReference type="FunFam" id="1.10.10.10:FF:000001">
    <property type="entry name" value="LysR family transcriptional regulator"/>
    <property type="match status" value="1"/>
</dbReference>
<dbReference type="PANTHER" id="PTHR30537">
    <property type="entry name" value="HTH-TYPE TRANSCRIPTIONAL REGULATOR"/>
    <property type="match status" value="1"/>
</dbReference>
<protein>
    <submittedName>
        <fullName evidence="6">Transcriptional regulator</fullName>
    </submittedName>
</protein>
<dbReference type="GO" id="GO:0006351">
    <property type="term" value="P:DNA-templated transcription"/>
    <property type="evidence" value="ECO:0007669"/>
    <property type="project" value="TreeGrafter"/>
</dbReference>
<dbReference type="InterPro" id="IPR005119">
    <property type="entry name" value="LysR_subst-bd"/>
</dbReference>
<name>A0A2T3IZC0_9GAMM</name>
<evidence type="ECO:0000313" key="6">
    <source>
        <dbReference type="EMBL" id="PSU34015.1"/>
    </source>
</evidence>
<dbReference type="InterPro" id="IPR000847">
    <property type="entry name" value="LysR_HTH_N"/>
</dbReference>
<reference evidence="6 7" key="1">
    <citation type="submission" date="2018-03" db="EMBL/GenBank/DDBJ databases">
        <title>Whole genome sequencing of Histamine producing bacteria.</title>
        <authorList>
            <person name="Butler K."/>
        </authorList>
    </citation>
    <scope>NUCLEOTIDE SEQUENCE [LARGE SCALE GENOMIC DNA]</scope>
    <source>
        <strain evidence="6 7">JCM 13586</strain>
    </source>
</reference>
<keyword evidence="4" id="KW-0804">Transcription</keyword>
<keyword evidence="7" id="KW-1185">Reference proteome</keyword>
<evidence type="ECO:0000256" key="3">
    <source>
        <dbReference type="ARBA" id="ARBA00023125"/>
    </source>
</evidence>
<feature type="domain" description="HTH lysR-type" evidence="5">
    <location>
        <begin position="1"/>
        <end position="58"/>
    </location>
</feature>
<dbReference type="Proteomes" id="UP000241222">
    <property type="component" value="Unassembled WGS sequence"/>
</dbReference>
<evidence type="ECO:0000256" key="4">
    <source>
        <dbReference type="ARBA" id="ARBA00023163"/>
    </source>
</evidence>
<dbReference type="SUPFAM" id="SSF53850">
    <property type="entry name" value="Periplasmic binding protein-like II"/>
    <property type="match status" value="1"/>
</dbReference>
<dbReference type="CDD" id="cd08422">
    <property type="entry name" value="PBP2_CrgA_like"/>
    <property type="match status" value="1"/>
</dbReference>
<dbReference type="RefSeq" id="WP_107349061.1">
    <property type="nucleotide sequence ID" value="NZ_PYMH01000004.1"/>
</dbReference>
<dbReference type="Pfam" id="PF00126">
    <property type="entry name" value="HTH_1"/>
    <property type="match status" value="1"/>
</dbReference>
<comment type="caution">
    <text evidence="6">The sequence shown here is derived from an EMBL/GenBank/DDBJ whole genome shotgun (WGS) entry which is preliminary data.</text>
</comment>
<dbReference type="InterPro" id="IPR036388">
    <property type="entry name" value="WH-like_DNA-bd_sf"/>
</dbReference>
<keyword evidence="3" id="KW-0238">DNA-binding</keyword>
<sequence>MRLDDLKLFTTVVELGSFSAAANALDLPRANVSRRIGELEKHLNAQLFFRTTRKIRLTQHGEVLYHELLKVVQGLEKAQEAMYQLDNKPTGKVKIGALPDSEEVLQPILNQFQLQYPDIELDVRFSTNGYQDLYEQGLDLSFHVGQLQDSSLVARHITSIHRFLLASPEYIKQHGEPKSIDELAEHRCICYRRPDGRIENTWQFTDSTLNVKPILTSNNTGYIRRSMIAGQGISFLPLLLALNAMESGELIRILPDCQSQSEDVWLVYPDRMGVSRATRVLIDHLLEHLPKVF</sequence>
<dbReference type="Gene3D" id="3.40.190.290">
    <property type="match status" value="1"/>
</dbReference>
<accession>A0A2T3IZC0</accession>
<dbReference type="PANTHER" id="PTHR30537:SF5">
    <property type="entry name" value="HTH-TYPE TRANSCRIPTIONAL ACTIVATOR TTDR-RELATED"/>
    <property type="match status" value="1"/>
</dbReference>
<dbReference type="SUPFAM" id="SSF46785">
    <property type="entry name" value="Winged helix' DNA-binding domain"/>
    <property type="match status" value="1"/>
</dbReference>
<dbReference type="GO" id="GO:0003700">
    <property type="term" value="F:DNA-binding transcription factor activity"/>
    <property type="evidence" value="ECO:0007669"/>
    <property type="project" value="InterPro"/>
</dbReference>
<organism evidence="6 7">
    <name type="scientific">Photobacterium lutimaris</name>
    <dbReference type="NCBI Taxonomy" id="388278"/>
    <lineage>
        <taxon>Bacteria</taxon>
        <taxon>Pseudomonadati</taxon>
        <taxon>Pseudomonadota</taxon>
        <taxon>Gammaproteobacteria</taxon>
        <taxon>Vibrionales</taxon>
        <taxon>Vibrionaceae</taxon>
        <taxon>Photobacterium</taxon>
    </lineage>
</organism>
<evidence type="ECO:0000259" key="5">
    <source>
        <dbReference type="PROSITE" id="PS50931"/>
    </source>
</evidence>
<dbReference type="AlphaFoldDB" id="A0A2T3IZC0"/>
<dbReference type="InterPro" id="IPR058163">
    <property type="entry name" value="LysR-type_TF_proteobact-type"/>
</dbReference>
<proteinExistence type="inferred from homology"/>
<evidence type="ECO:0000256" key="2">
    <source>
        <dbReference type="ARBA" id="ARBA00023015"/>
    </source>
</evidence>
<comment type="similarity">
    <text evidence="1">Belongs to the LysR transcriptional regulatory family.</text>
</comment>
<evidence type="ECO:0000313" key="7">
    <source>
        <dbReference type="Proteomes" id="UP000241222"/>
    </source>
</evidence>
<gene>
    <name evidence="6" type="ORF">C9I99_11680</name>
</gene>
<dbReference type="PROSITE" id="PS50931">
    <property type="entry name" value="HTH_LYSR"/>
    <property type="match status" value="1"/>
</dbReference>
<dbReference type="GO" id="GO:0043565">
    <property type="term" value="F:sequence-specific DNA binding"/>
    <property type="evidence" value="ECO:0007669"/>
    <property type="project" value="TreeGrafter"/>
</dbReference>